<feature type="transmembrane region" description="Helical" evidence="2">
    <location>
        <begin position="361"/>
        <end position="384"/>
    </location>
</feature>
<evidence type="ECO:0000256" key="2">
    <source>
        <dbReference type="SAM" id="Phobius"/>
    </source>
</evidence>
<feature type="transmembrane region" description="Helical" evidence="2">
    <location>
        <begin position="99"/>
        <end position="127"/>
    </location>
</feature>
<gene>
    <name evidence="3" type="ORF">UTRI_10237</name>
</gene>
<protein>
    <submittedName>
        <fullName evidence="3">Related to Dik6, novel virulence factor</fullName>
    </submittedName>
</protein>
<reference evidence="3 4" key="1">
    <citation type="submission" date="2018-03" db="EMBL/GenBank/DDBJ databases">
        <authorList>
            <person name="Guldener U."/>
        </authorList>
    </citation>
    <scope>NUCLEOTIDE SEQUENCE [LARGE SCALE GENOMIC DNA]</scope>
    <source>
        <strain evidence="3 4">NBRC100155</strain>
    </source>
</reference>
<dbReference type="Proteomes" id="UP000324022">
    <property type="component" value="Unassembled WGS sequence"/>
</dbReference>
<feature type="transmembrane region" description="Helical" evidence="2">
    <location>
        <begin position="284"/>
        <end position="303"/>
    </location>
</feature>
<evidence type="ECO:0000256" key="1">
    <source>
        <dbReference type="SAM" id="MobiDB-lite"/>
    </source>
</evidence>
<feature type="region of interest" description="Disordered" evidence="1">
    <location>
        <begin position="485"/>
        <end position="527"/>
    </location>
</feature>
<organism evidence="3 4">
    <name type="scientific">Ustilago trichophora</name>
    <dbReference type="NCBI Taxonomy" id="86804"/>
    <lineage>
        <taxon>Eukaryota</taxon>
        <taxon>Fungi</taxon>
        <taxon>Dikarya</taxon>
        <taxon>Basidiomycota</taxon>
        <taxon>Ustilaginomycotina</taxon>
        <taxon>Ustilaginomycetes</taxon>
        <taxon>Ustilaginales</taxon>
        <taxon>Ustilaginaceae</taxon>
        <taxon>Ustilago</taxon>
    </lineage>
</organism>
<accession>A0A5C3EEV7</accession>
<keyword evidence="4" id="KW-1185">Reference proteome</keyword>
<proteinExistence type="predicted"/>
<evidence type="ECO:0000313" key="4">
    <source>
        <dbReference type="Proteomes" id="UP000324022"/>
    </source>
</evidence>
<dbReference type="AlphaFoldDB" id="A0A5C3EEV7"/>
<dbReference type="EMBL" id="OOIN01000025">
    <property type="protein sequence ID" value="SPO29008.1"/>
    <property type="molecule type" value="Genomic_DNA"/>
</dbReference>
<keyword evidence="2" id="KW-0812">Transmembrane</keyword>
<keyword evidence="2" id="KW-0472">Membrane</keyword>
<feature type="transmembrane region" description="Helical" evidence="2">
    <location>
        <begin position="405"/>
        <end position="427"/>
    </location>
</feature>
<feature type="transmembrane region" description="Helical" evidence="2">
    <location>
        <begin position="57"/>
        <end position="78"/>
    </location>
</feature>
<name>A0A5C3EEV7_9BASI</name>
<evidence type="ECO:0000313" key="3">
    <source>
        <dbReference type="EMBL" id="SPO29008.1"/>
    </source>
</evidence>
<sequence length="527" mass="58468">MSALAVPDLAMPGKPISLSYPVDPKSMHFFHRGQTVGQVVKALFQLIYEPESNRNRIWLVSTEVEIVCSFALCFWLIGKKKSLGKIWFITKKDSPYGRYYVANAVFVLSVGVTAYLVLWDITAFIIAGFSFANRSTFEWWWIIPTPWWPLVMGVFVSGHGFTLACSPRSPLAPHRSATQVHKRWIYLPVPRRPAVLNTTLILPCVLFTTATITITALSGRAFFRARALAHDVIPADIMVQVVRSAKPPITFDGEHLLASDELIWAARRVGAAYMECHRYVCIHLLVYAGFAYGMQIPIVLYGVPNLVSLVEHACSRLPEPLPASCKGFLQKALWLLTKGKPRSENNTTHLNLATWKMTVLAMAYVSMLATIIPLFGLVPIYIVAKSFPHEVKKGDISPSIRDATIAVSIITILSCTCIVLFCTVASLDPLFRTAIGLNMIRNQAPIDIYVNQHCSEHGDQLCQRQMLEHEQEQDHSIALKPSISTFKSVTEDDSSGKDNGSVSRDLDSLGEDGESGRHVGSNPSVKA</sequence>
<keyword evidence="2" id="KW-1133">Transmembrane helix</keyword>